<name>A0ABU1EGV3_9CLOT</name>
<keyword evidence="3" id="KW-1185">Reference proteome</keyword>
<dbReference type="Gene3D" id="3.30.1050.10">
    <property type="entry name" value="SCP2 sterol-binding domain"/>
    <property type="match status" value="1"/>
</dbReference>
<feature type="domain" description="N-acetyltransferase" evidence="1">
    <location>
        <begin position="6"/>
        <end position="159"/>
    </location>
</feature>
<dbReference type="EMBL" id="JAVJAN010000019">
    <property type="protein sequence ID" value="MDR5587489.1"/>
    <property type="molecule type" value="Genomic_DNA"/>
</dbReference>
<dbReference type="SUPFAM" id="SSF55729">
    <property type="entry name" value="Acyl-CoA N-acyltransferases (Nat)"/>
    <property type="match status" value="1"/>
</dbReference>
<evidence type="ECO:0000259" key="1">
    <source>
        <dbReference type="PROSITE" id="PS51186"/>
    </source>
</evidence>
<keyword evidence="2" id="KW-0012">Acyltransferase</keyword>
<organism evidence="2 3">
    <name type="scientific">Clostridium aquiflavi</name>
    <dbReference type="NCBI Taxonomy" id="3073603"/>
    <lineage>
        <taxon>Bacteria</taxon>
        <taxon>Bacillati</taxon>
        <taxon>Bacillota</taxon>
        <taxon>Clostridia</taxon>
        <taxon>Eubacteriales</taxon>
        <taxon>Clostridiaceae</taxon>
        <taxon>Clostridium</taxon>
    </lineage>
</organism>
<evidence type="ECO:0000313" key="2">
    <source>
        <dbReference type="EMBL" id="MDR5587489.1"/>
    </source>
</evidence>
<dbReference type="RefSeq" id="WP_252212203.1">
    <property type="nucleotide sequence ID" value="NZ_JAVJAN010000019.1"/>
</dbReference>
<reference evidence="2 3" key="1">
    <citation type="submission" date="2023-09" db="EMBL/GenBank/DDBJ databases">
        <authorList>
            <person name="Zhai L."/>
        </authorList>
    </citation>
    <scope>NUCLEOTIDE SEQUENCE [LARGE SCALE GENOMIC DNA]</scope>
    <source>
        <strain evidence="2 3">5 N-1</strain>
    </source>
</reference>
<dbReference type="PANTHER" id="PTHR37817:SF1">
    <property type="entry name" value="N-ACETYLTRANSFERASE EIS"/>
    <property type="match status" value="1"/>
</dbReference>
<dbReference type="EC" id="2.3.1.-" evidence="2"/>
<dbReference type="PANTHER" id="PTHR37817">
    <property type="entry name" value="N-ACETYLTRANSFERASE EIS"/>
    <property type="match status" value="1"/>
</dbReference>
<dbReference type="PROSITE" id="PS51186">
    <property type="entry name" value="GNAT"/>
    <property type="match status" value="1"/>
</dbReference>
<dbReference type="Pfam" id="PF13530">
    <property type="entry name" value="SCP2_2"/>
    <property type="match status" value="1"/>
</dbReference>
<dbReference type="InterPro" id="IPR000182">
    <property type="entry name" value="GNAT_dom"/>
</dbReference>
<dbReference type="GO" id="GO:0016746">
    <property type="term" value="F:acyltransferase activity"/>
    <property type="evidence" value="ECO:0007669"/>
    <property type="project" value="UniProtKB-KW"/>
</dbReference>
<dbReference type="Pfam" id="PF17668">
    <property type="entry name" value="Acetyltransf_17"/>
    <property type="match status" value="1"/>
</dbReference>
<dbReference type="Pfam" id="PF13527">
    <property type="entry name" value="Acetyltransf_9"/>
    <property type="match status" value="1"/>
</dbReference>
<sequence length="402" mass="47353">MNKKQLKLKSIGIEHLEQYNQLLRYVFQVTEHELNQIGWQDKEIIRAKSPTLKQADVLGWFDGDNLISQVAVYPMKVRIFNCTYDMGGLTGVGTYPEYSNQGLMHKLLYQSLYNMKERKQFISYLYPYSIPYYRRKGWEIISDKITYEINDYQLPKNRQVAGDVRRVHIDSDQVKEAYNRFAYLTHGALLRDSLAWNEYWLWDTDDIMAAVYYNEDDKPDGYVIYWIADDVFHIKDMIFVNEDARIGLWNFVSAHFSMISKVVGNTFTDEPLAFLLEDADIKEIISPYFMARIVDFEHFIEEYPFKADTIEREWTFTLSDPLLAWNQGTFTLKISNDGKGKVVHSVEKTTDRIDIQTMTTMLLGYKRPDYLHRIGRIVCSSKTVDMLEDAIEQQSPYFSDYF</sequence>
<protein>
    <submittedName>
        <fullName evidence="2">GNAT family N-acetyltransferase</fullName>
        <ecNumber evidence="2">2.3.1.-</ecNumber>
    </submittedName>
</protein>
<accession>A0ABU1EGV3</accession>
<dbReference type="SUPFAM" id="SSF55718">
    <property type="entry name" value="SCP-like"/>
    <property type="match status" value="1"/>
</dbReference>
<keyword evidence="2" id="KW-0808">Transferase</keyword>
<dbReference type="InterPro" id="IPR036527">
    <property type="entry name" value="SCP2_sterol-bd_dom_sf"/>
</dbReference>
<dbReference type="InterPro" id="IPR025559">
    <property type="entry name" value="Eis_dom"/>
</dbReference>
<dbReference type="Proteomes" id="UP001256646">
    <property type="component" value="Unassembled WGS sequence"/>
</dbReference>
<evidence type="ECO:0000313" key="3">
    <source>
        <dbReference type="Proteomes" id="UP001256646"/>
    </source>
</evidence>
<dbReference type="InterPro" id="IPR016181">
    <property type="entry name" value="Acyl_CoA_acyltransferase"/>
</dbReference>
<dbReference type="InterPro" id="IPR041380">
    <property type="entry name" value="Acetyltransf_17"/>
</dbReference>
<dbReference type="Gene3D" id="3.40.630.30">
    <property type="match status" value="2"/>
</dbReference>
<proteinExistence type="predicted"/>
<dbReference type="InterPro" id="IPR051554">
    <property type="entry name" value="Acetyltransferase_Eis"/>
</dbReference>
<comment type="caution">
    <text evidence="2">The sequence shown here is derived from an EMBL/GenBank/DDBJ whole genome shotgun (WGS) entry which is preliminary data.</text>
</comment>
<gene>
    <name evidence="2" type="ORF">RGC78_08400</name>
</gene>